<comment type="caution">
    <text evidence="1">The sequence shown here is derived from an EMBL/GenBank/DDBJ whole genome shotgun (WGS) entry which is preliminary data.</text>
</comment>
<dbReference type="EMBL" id="WQMT02000005">
    <property type="protein sequence ID" value="KAG9222628.1"/>
    <property type="molecule type" value="Genomic_DNA"/>
</dbReference>
<sequence length="2031" mass="229389">MVRSLSALSPAPSSLGVVANDARKAKSQPSHTNLDWHIDIPVLAPVVQSTYRPLNEVPINYQGQQLFQLDEIIGEHEIDHVLYYYARWKRGFASRFPAEGLREQLPEVVASYLKRKRRGEFEDFDPSGKDVHPTSRLRKEVTVNKRKSSTAYSMISGSSSRSKLDEASSEDVEDSDDEYERSLRPSRRILRTRAVKALPFSPRKTRAQDTTHGSSIDNDWKGEESEEDQPKRRSTRTRKVSRFDTANYEDSDAMDVDSGSEAPRSSRLKKKPRHGKASRPAYGSFRSVEDLGYDLCSDEETAPLRRHRDFCEKCHRQPAHILLNNLKRKKTKGKRKRKDGDLEEESGEEEEKLTHLGGWVRCLKCPISVHWRCLSSAQRDEILKAARERDREEWRSSQAHDDVYDENGQPKSHPDEPKKKPGLEPQQITEFICSSCMKGGICMGCMGTALEPDPSLNKPTHEGTQAQDLKPVVDEDVAMEDASKVATKPVDQGTSDRLLFRCILCKRLAHYEHLARPPDLDADASVVEVATWLQDEHWRCSDCLSFQDKVEHVLAWRPYPPNAVEPPRPSDEPPNAKASLPREYLVKWVDRSYKRVQWVPHMWLASTHFSKLKNFLVGGTKVDLLQEPFGVGEPIEEAQKVDGPSALKIPEESRASSSKPGTEQHTSSPGYLVNAEQYIPPLWSTVDRVLDLVVWSPMHLRHAQKSEAKKSRRRLVKSRDEDEEDEEMHGEENEESLMAFNEVFKHGNNPPEKDSETLEEWEERTGQIFSMEDIKRVVFGFFKWSDLGYDDATWDSPPRPEDASWPAFVNAVKRFIASRTVFIKKGTKSVLDRKGKGWEHNGYMKQHRNDVKTLDIGQDPSFKLMDFQQDGFNWLCNNWWNGQHCILADEMGLGKTVQIASFLGHIIDKFDASPALVVVPNSTLPNWVREFERWAPNLRVVPWYGEARARDVIKKYELFHKDVNTSRYTDAKFHVLVTTYEAVISPKDFGPIFKKQPRWEVLIVDEGQRLKSDASLLFRKLSELNTIHRIIMTGTPLNNNIRELFNLMNFLDPIEWNDLGALEKEYAELTDELVKELHIKLRPYFLRRIKSEVLELPPKNEVIVPVSMTPLQKEIYRSILSHNLDILKGLTVNGPSAAVSAKKSRLTNLLMEMRKCLQHPYIYASDIEPTNLTPQATHEKLIDASAKFRLLKQLLPKLEARGHRILLFSQATLDVIEDFVVGEGYKCLRLDGNTKSRDRQKNMDEFNKPNSEYFIFLLSTRAGGVGINLYSADTVIIFDPDFNPHQDLQAIARSHRFGQQKTVLVFKLMVKDSAEERIMQMGKKKLALEHLIVKKMEDDDSAGEDIHSILTYGARALFDDSEGASKDVIYSDADIDKLIERTEKETQVVEKKPEGGLSFEFAKIWSADKDSLEEVQETDGNDNSWSLTLQKIAAEQASARVAEKASGRGVRRKATNVAGPDAYRENPPTPVKSKKASKSLSDGSDYGAAILSMSSSSSASDDDEIETTYEEPKTEGKKRKAKTRSPRPSVSQPQYVPYASGDMCSLCHTNHADNGGECGMTRNSQDLVAFRLALMTDDDDEDIEVRRAAIKAIDETLARRGDGHLLYRQPLFLLDKQPAQHSTANSSSTSHHQPVVPTIYYAANAPAAPVAPPIPTHHTSVFPSTSQIVMHNPELSRPKPKKHKKPFQCPVCDQQTYHLVKDCPIVNLGSRRIAVEIARLDKDPTKAGVVDILRTIYASRKRPRPDALSDPPNHDVGLNVRAPPKLPKVDCELLLEAYTHRSLRKPVGDVEDRLCDNERLAVLGKSVLGLVITGILYKQKPRRDAEEIEVELAQLSREVEWAQMYGMVENIRCHPNSRDELRAEETVQTVFRAFTGAAFISSGLDAIEEWIEQLLQTGDDLDAETTICPPQNHTAKDSHPHKKARTSEPASPQVFFASQPFRKPLDPAPSIGNPLTPAQPNLPFLPSFHQAASRRGVSVTYTIEHAGANHSGQWIAQCLVNGILKGVGSGGNKQAAKEAAARKAYYAMGWT</sequence>
<evidence type="ECO:0000313" key="2">
    <source>
        <dbReference type="Proteomes" id="UP000824881"/>
    </source>
</evidence>
<dbReference type="Proteomes" id="UP000824881">
    <property type="component" value="Unassembled WGS sequence"/>
</dbReference>
<reference evidence="1 2" key="1">
    <citation type="journal article" date="2021" name="Appl. Environ. Microbiol.">
        <title>Genetic linkage and physical mapping for an oyster mushroom Pleurotus cornucopiae and QTL analysis for the trait cap color.</title>
        <authorList>
            <person name="Zhang Y."/>
            <person name="Gao W."/>
            <person name="Sonnenberg A."/>
            <person name="Chen Q."/>
            <person name="Zhang J."/>
            <person name="Huang C."/>
        </authorList>
    </citation>
    <scope>NUCLEOTIDE SEQUENCE [LARGE SCALE GENOMIC DNA]</scope>
    <source>
        <strain evidence="1">CCMSSC00406</strain>
    </source>
</reference>
<organism evidence="1 2">
    <name type="scientific">Pleurotus cornucopiae</name>
    <name type="common">Cornucopia mushroom</name>
    <dbReference type="NCBI Taxonomy" id="5321"/>
    <lineage>
        <taxon>Eukaryota</taxon>
        <taxon>Fungi</taxon>
        <taxon>Dikarya</taxon>
        <taxon>Basidiomycota</taxon>
        <taxon>Agaricomycotina</taxon>
        <taxon>Agaricomycetes</taxon>
        <taxon>Agaricomycetidae</taxon>
        <taxon>Agaricales</taxon>
        <taxon>Pleurotineae</taxon>
        <taxon>Pleurotaceae</taxon>
        <taxon>Pleurotus</taxon>
    </lineage>
</organism>
<proteinExistence type="predicted"/>
<protein>
    <submittedName>
        <fullName evidence="1">Uncharacterized protein</fullName>
    </submittedName>
</protein>
<evidence type="ECO:0000313" key="1">
    <source>
        <dbReference type="EMBL" id="KAG9222628.1"/>
    </source>
</evidence>
<keyword evidence="2" id="KW-1185">Reference proteome</keyword>
<name>A0ACB7IZ94_PLECO</name>
<gene>
    <name evidence="1" type="ORF">CCMSSC00406_0004542</name>
</gene>
<accession>A0ACB7IZ94</accession>